<gene>
    <name evidence="3" type="primary">RvY_14829-1</name>
    <name evidence="3" type="synonym">RvY_14829.1</name>
    <name evidence="3" type="ORF">RvY_14829</name>
</gene>
<dbReference type="OrthoDB" id="10056090at2759"/>
<name>A0A1D1VSL5_RAMVA</name>
<dbReference type="InterPro" id="IPR032675">
    <property type="entry name" value="LRR_dom_sf"/>
</dbReference>
<dbReference type="Gene3D" id="3.80.10.10">
    <property type="entry name" value="Ribonuclease Inhibitor"/>
    <property type="match status" value="1"/>
</dbReference>
<dbReference type="Proteomes" id="UP000186922">
    <property type="component" value="Unassembled WGS sequence"/>
</dbReference>
<evidence type="ECO:0000313" key="3">
    <source>
        <dbReference type="EMBL" id="GAV04562.1"/>
    </source>
</evidence>
<dbReference type="InterPro" id="IPR052813">
    <property type="entry name" value="CMIP"/>
</dbReference>
<dbReference type="SMART" id="SM00368">
    <property type="entry name" value="LRR_RI"/>
    <property type="match status" value="2"/>
</dbReference>
<feature type="compositionally biased region" description="Polar residues" evidence="1">
    <location>
        <begin position="161"/>
        <end position="170"/>
    </location>
</feature>
<dbReference type="SUPFAM" id="SSF52047">
    <property type="entry name" value="RNI-like"/>
    <property type="match status" value="1"/>
</dbReference>
<dbReference type="AlphaFoldDB" id="A0A1D1VSL5"/>
<feature type="compositionally biased region" description="Basic and acidic residues" evidence="1">
    <location>
        <begin position="109"/>
        <end position="119"/>
    </location>
</feature>
<comment type="caution">
    <text evidence="3">The sequence shown here is derived from an EMBL/GenBank/DDBJ whole genome shotgun (WGS) entry which is preliminary data.</text>
</comment>
<proteinExistence type="predicted"/>
<evidence type="ECO:0000256" key="1">
    <source>
        <dbReference type="SAM" id="MobiDB-lite"/>
    </source>
</evidence>
<dbReference type="SUPFAM" id="SSF50729">
    <property type="entry name" value="PH domain-like"/>
    <property type="match status" value="1"/>
</dbReference>
<dbReference type="EMBL" id="BDGG01000011">
    <property type="protein sequence ID" value="GAV04562.1"/>
    <property type="molecule type" value="Genomic_DNA"/>
</dbReference>
<feature type="region of interest" description="Disordered" evidence="1">
    <location>
        <begin position="108"/>
        <end position="207"/>
    </location>
</feature>
<feature type="compositionally biased region" description="Polar residues" evidence="1">
    <location>
        <begin position="188"/>
        <end position="205"/>
    </location>
</feature>
<keyword evidence="4" id="KW-1185">Reference proteome</keyword>
<dbReference type="STRING" id="947166.A0A1D1VSL5"/>
<evidence type="ECO:0000259" key="2">
    <source>
        <dbReference type="Pfam" id="PF23066"/>
    </source>
</evidence>
<protein>
    <recommendedName>
        <fullName evidence="2">C-Maf-inducing protein PH domain-containing protein</fullName>
    </recommendedName>
</protein>
<reference evidence="3 4" key="1">
    <citation type="journal article" date="2016" name="Nat. Commun.">
        <title>Extremotolerant tardigrade genome and improved radiotolerance of human cultured cells by tardigrade-unique protein.</title>
        <authorList>
            <person name="Hashimoto T."/>
            <person name="Horikawa D.D."/>
            <person name="Saito Y."/>
            <person name="Kuwahara H."/>
            <person name="Kozuka-Hata H."/>
            <person name="Shin-I T."/>
            <person name="Minakuchi Y."/>
            <person name="Ohishi K."/>
            <person name="Motoyama A."/>
            <person name="Aizu T."/>
            <person name="Enomoto A."/>
            <person name="Kondo K."/>
            <person name="Tanaka S."/>
            <person name="Hara Y."/>
            <person name="Koshikawa S."/>
            <person name="Sagara H."/>
            <person name="Miura T."/>
            <person name="Yokobori S."/>
            <person name="Miyagawa K."/>
            <person name="Suzuki Y."/>
            <person name="Kubo T."/>
            <person name="Oyama M."/>
            <person name="Kohara Y."/>
            <person name="Fujiyama A."/>
            <person name="Arakawa K."/>
            <person name="Katayama T."/>
            <person name="Toyoda A."/>
            <person name="Kunieda T."/>
        </authorList>
    </citation>
    <scope>NUCLEOTIDE SEQUENCE [LARGE SCALE GENOMIC DNA]</scope>
    <source>
        <strain evidence="3 4">YOKOZUNA-1</strain>
    </source>
</reference>
<dbReference type="PANTHER" id="PTHR25480:SF0">
    <property type="entry name" value="C-MAF-INDUCING PROTEIN"/>
    <property type="match status" value="1"/>
</dbReference>
<feature type="region of interest" description="Disordered" evidence="1">
    <location>
        <begin position="28"/>
        <end position="47"/>
    </location>
</feature>
<sequence length="850" mass="95033">MKNDGSCEETSIPLLSSSPVVCQRTTVQTKCSPSPGKESATANSKRSWNCIRSSSTTSLDQIETRGLHTSHASLQIPATYRRSSDQSPVEALQRVAKSLLLPAAVMSRRTTERWRAEKEYDGDEEEIDVSRDSGLDYEAGPPTSSPTEDSASDGSRKERQFSSSTESSVQMDGESLNDSDLIAAETAPKSSGVSDGLTNSTSNHRGSGAKYKLIHEGEISVCRLNHARTLISKILSSKYLRRWEAHRLILGPEQIYSKQPNGFMEHAICYAQVEEIHEVNRWDAGGKYCIRVVVPDGSLLLQVSNMYTREQWLHSLNWKRSFFKYQKMLSSSRRAQVVIKEIRSMIELVSSTPLQDEVIFQTPLDLVSDYVAQQILPHNQLDTSFCQQLIVAMAPLLENTHPTADISELYSRFCKECPRSSLLVEYMTPVVRRILKHNMGFGNNPKMRLLVQDYFLALNSHNDGRQAVKDFVHNMHGGASTCPHPRVLPNLVSVSVSAVQYLFEDQTSTYDDKNEVLRCAQEFDSRLACFIGLFQEMSTFEDWRLSLAQLLQPIPFPAEAIANESFTEQFALVIRNIGVDGRCEVHSCVLAVRDHKDGWLHLYAPGGAAANLHEVEGSLFSDIMQCLISCCCRRKTVLSSQLHRIRAPCLLMALREDPACQEVLSAMLELDVEKDRDYQLQMISTLQSTSSGKHKYAALCERQIALRELQQRGGPRKLTLPSKSTDADLAKLLSSGSFGNLECLSLAFTQVTSACAECLIKLPSLKYLNLWSTQFGDAGLVLISEHLQKLQVLNLCETIVSDKGLHHLINLKHLKKLNLNSTQLTAATFETLKESLPALIECDVRYTDAW</sequence>
<dbReference type="InterPro" id="IPR056429">
    <property type="entry name" value="PH_CMIP"/>
</dbReference>
<accession>A0A1D1VSL5</accession>
<evidence type="ECO:0000313" key="4">
    <source>
        <dbReference type="Proteomes" id="UP000186922"/>
    </source>
</evidence>
<dbReference type="PANTHER" id="PTHR25480">
    <property type="entry name" value="LEUCINE-RICH REPEAT-CONTAINING PROTEIN 73"/>
    <property type="match status" value="1"/>
</dbReference>
<feature type="domain" description="C-Maf-inducing protein PH" evidence="2">
    <location>
        <begin position="210"/>
        <end position="329"/>
    </location>
</feature>
<dbReference type="Pfam" id="PF23066">
    <property type="entry name" value="PH_21"/>
    <property type="match status" value="1"/>
</dbReference>
<organism evidence="3 4">
    <name type="scientific">Ramazzottius varieornatus</name>
    <name type="common">Water bear</name>
    <name type="synonym">Tardigrade</name>
    <dbReference type="NCBI Taxonomy" id="947166"/>
    <lineage>
        <taxon>Eukaryota</taxon>
        <taxon>Metazoa</taxon>
        <taxon>Ecdysozoa</taxon>
        <taxon>Tardigrada</taxon>
        <taxon>Eutardigrada</taxon>
        <taxon>Parachela</taxon>
        <taxon>Hypsibioidea</taxon>
        <taxon>Ramazzottiidae</taxon>
        <taxon>Ramazzottius</taxon>
    </lineage>
</organism>